<dbReference type="InterPro" id="IPR001647">
    <property type="entry name" value="HTH_TetR"/>
</dbReference>
<keyword evidence="3" id="KW-0804">Transcription</keyword>
<dbReference type="InterPro" id="IPR009057">
    <property type="entry name" value="Homeodomain-like_sf"/>
</dbReference>
<dbReference type="EMBL" id="LAZR01024630">
    <property type="protein sequence ID" value="KKL74501.1"/>
    <property type="molecule type" value="Genomic_DNA"/>
</dbReference>
<keyword evidence="1" id="KW-0805">Transcription regulation</keyword>
<dbReference type="PROSITE" id="PS50977">
    <property type="entry name" value="HTH_TETR_2"/>
    <property type="match status" value="1"/>
</dbReference>
<dbReference type="SUPFAM" id="SSF46689">
    <property type="entry name" value="Homeodomain-like"/>
    <property type="match status" value="1"/>
</dbReference>
<evidence type="ECO:0000313" key="5">
    <source>
        <dbReference type="EMBL" id="KKL74501.1"/>
    </source>
</evidence>
<organism evidence="5">
    <name type="scientific">marine sediment metagenome</name>
    <dbReference type="NCBI Taxonomy" id="412755"/>
    <lineage>
        <taxon>unclassified sequences</taxon>
        <taxon>metagenomes</taxon>
        <taxon>ecological metagenomes</taxon>
    </lineage>
</organism>
<dbReference type="GO" id="GO:0003677">
    <property type="term" value="F:DNA binding"/>
    <property type="evidence" value="ECO:0007669"/>
    <property type="project" value="UniProtKB-KW"/>
</dbReference>
<evidence type="ECO:0000256" key="1">
    <source>
        <dbReference type="ARBA" id="ARBA00023015"/>
    </source>
</evidence>
<evidence type="ECO:0000259" key="4">
    <source>
        <dbReference type="PROSITE" id="PS50977"/>
    </source>
</evidence>
<accession>A0A0F9F7M5</accession>
<dbReference type="Gene3D" id="1.10.357.10">
    <property type="entry name" value="Tetracycline Repressor, domain 2"/>
    <property type="match status" value="1"/>
</dbReference>
<dbReference type="Gene3D" id="1.10.10.60">
    <property type="entry name" value="Homeodomain-like"/>
    <property type="match status" value="1"/>
</dbReference>
<keyword evidence="2" id="KW-0238">DNA-binding</keyword>
<proteinExistence type="predicted"/>
<name>A0A0F9F7M5_9ZZZZ</name>
<dbReference type="Pfam" id="PF00440">
    <property type="entry name" value="TetR_N"/>
    <property type="match status" value="1"/>
</dbReference>
<comment type="caution">
    <text evidence="5">The sequence shown here is derived from an EMBL/GenBank/DDBJ whole genome shotgun (WGS) entry which is preliminary data.</text>
</comment>
<reference evidence="5" key="1">
    <citation type="journal article" date="2015" name="Nature">
        <title>Complex archaea that bridge the gap between prokaryotes and eukaryotes.</title>
        <authorList>
            <person name="Spang A."/>
            <person name="Saw J.H."/>
            <person name="Jorgensen S.L."/>
            <person name="Zaremba-Niedzwiedzka K."/>
            <person name="Martijn J."/>
            <person name="Lind A.E."/>
            <person name="van Eijk R."/>
            <person name="Schleper C."/>
            <person name="Guy L."/>
            <person name="Ettema T.J."/>
        </authorList>
    </citation>
    <scope>NUCLEOTIDE SEQUENCE</scope>
</reference>
<dbReference type="PROSITE" id="PS01081">
    <property type="entry name" value="HTH_TETR_1"/>
    <property type="match status" value="1"/>
</dbReference>
<dbReference type="PANTHER" id="PTHR47506">
    <property type="entry name" value="TRANSCRIPTIONAL REGULATORY PROTEIN"/>
    <property type="match status" value="1"/>
</dbReference>
<dbReference type="PANTHER" id="PTHR47506:SF8">
    <property type="entry name" value="REPRESSOR OF PUTATIVE XENOBIOTIC REDUCTASE TETR FAMILY-RELATED"/>
    <property type="match status" value="1"/>
</dbReference>
<gene>
    <name evidence="5" type="ORF">LCGC14_2064250</name>
</gene>
<protein>
    <recommendedName>
        <fullName evidence="4">HTH tetR-type domain-containing protein</fullName>
    </recommendedName>
</protein>
<dbReference type="InterPro" id="IPR036271">
    <property type="entry name" value="Tet_transcr_reg_TetR-rel_C_sf"/>
</dbReference>
<feature type="domain" description="HTH tetR-type" evidence="4">
    <location>
        <begin position="5"/>
        <end position="65"/>
    </location>
</feature>
<sequence>MRVAEFDREYVLRQAMLAFMQCGYAKTSMQKLTQVTALHPGSLYAAFGNKKGIFLAAIEQYQTDRNQQFTALFCEHKPVLPSLRLYLDAIIKECVCGDAMKVCLLTKSISEVEGQDLQISQVLMANLNAYENALAEQFERAIKEGEIPNTRTAEHLARFLAMGLYGLRTYALTNRNEQDLSQLADDLYHAMCN</sequence>
<evidence type="ECO:0000256" key="2">
    <source>
        <dbReference type="ARBA" id="ARBA00023125"/>
    </source>
</evidence>
<evidence type="ECO:0000256" key="3">
    <source>
        <dbReference type="ARBA" id="ARBA00023163"/>
    </source>
</evidence>
<dbReference type="AlphaFoldDB" id="A0A0F9F7M5"/>
<dbReference type="InterPro" id="IPR023772">
    <property type="entry name" value="DNA-bd_HTH_TetR-type_CS"/>
</dbReference>
<dbReference type="SUPFAM" id="SSF48498">
    <property type="entry name" value="Tetracyclin repressor-like, C-terminal domain"/>
    <property type="match status" value="1"/>
</dbReference>